<keyword evidence="3 7" id="KW-0812">Transmembrane</keyword>
<evidence type="ECO:0000256" key="3">
    <source>
        <dbReference type="ARBA" id="ARBA00022692"/>
    </source>
</evidence>
<feature type="transmembrane region" description="Helical" evidence="7">
    <location>
        <begin position="197"/>
        <end position="221"/>
    </location>
</feature>
<feature type="region of interest" description="Disordered" evidence="6">
    <location>
        <begin position="1"/>
        <end position="64"/>
    </location>
</feature>
<dbReference type="RefSeq" id="XP_024319611.1">
    <property type="nucleotide sequence ID" value="XM_024472820.1"/>
</dbReference>
<feature type="transmembrane region" description="Helical" evidence="7">
    <location>
        <begin position="328"/>
        <end position="347"/>
    </location>
</feature>
<feature type="region of interest" description="Disordered" evidence="6">
    <location>
        <begin position="293"/>
        <end position="319"/>
    </location>
</feature>
<evidence type="ECO:0000256" key="5">
    <source>
        <dbReference type="ARBA" id="ARBA00023136"/>
    </source>
</evidence>
<organism evidence="9">
    <name type="scientific">Pseudogymnoascus destructans</name>
    <dbReference type="NCBI Taxonomy" id="655981"/>
    <lineage>
        <taxon>Eukaryota</taxon>
        <taxon>Fungi</taxon>
        <taxon>Dikarya</taxon>
        <taxon>Ascomycota</taxon>
        <taxon>Pezizomycotina</taxon>
        <taxon>Leotiomycetes</taxon>
        <taxon>Thelebolales</taxon>
        <taxon>Thelebolaceae</taxon>
        <taxon>Pseudogymnoascus</taxon>
    </lineage>
</organism>
<feature type="transmembrane region" description="Helical" evidence="7">
    <location>
        <begin position="140"/>
        <end position="157"/>
    </location>
</feature>
<dbReference type="PROSITE" id="PS50850">
    <property type="entry name" value="MFS"/>
    <property type="match status" value="1"/>
</dbReference>
<accession>A0A177A030</accession>
<feature type="compositionally biased region" description="Basic and acidic residues" evidence="6">
    <location>
        <begin position="41"/>
        <end position="64"/>
    </location>
</feature>
<dbReference type="PANTHER" id="PTHR23504:SF39">
    <property type="entry name" value="TRANSPORTER, PUTATIVE (AFU_ORTHOLOGUE AFUA_6G03860)-RELATED"/>
    <property type="match status" value="1"/>
</dbReference>
<feature type="transmembrane region" description="Helical" evidence="7">
    <location>
        <begin position="508"/>
        <end position="528"/>
    </location>
</feature>
<sequence length="549" mass="58552">MSRKPIVAGLNRRQSSTPHYQTFPTAPPRTRGNALSSPFDSSHDQDRVSNADDDQHNNHNHESPLPRRQLAVLAIIALAEQTALNSISPYLPQMVASFPSTDTSRIGLYVGAIASSFAAAQLLTNYFWGSLSDRIGRKPVILLGAILTAAAFVGFGFCTKLWHAILVQAIMGIVNGNQGLISTCLGEITDRSNQGRAFVWLPVIYGVGAISGPALGGLLVQGESSAKKPSYPFLLPNLVAAVILVVEFTVTLIFLEESLEEAKDLPPLQDRVRAFFSWMWQFASGAIRPTYTRRAQAAPPPPPPSSMTSSLAHIPPSPSKDPLSGTTLLLLSTYFVFQLSNASFNALYPVFAFADPPLGRNIPARDIGFSLSAAGVATIMFQVLIFGRLRDKMGNKATYRAGLGLFAVALLATPTVPFADSKPPFKFLTGHMWMWAHLSLVLLAKTVASVGGLSSALLLITNSAPEPECLGALNGLAQTLSSAGRGVGPVMAGGLFSAAPKNGRSGGWIPFGVFGGVAVLGFVASWGIRGEELEGEEWDEGEHDEEEVL</sequence>
<keyword evidence="2" id="KW-0813">Transport</keyword>
<dbReference type="GO" id="GO:0022857">
    <property type="term" value="F:transmembrane transporter activity"/>
    <property type="evidence" value="ECO:0007669"/>
    <property type="project" value="InterPro"/>
</dbReference>
<dbReference type="AlphaFoldDB" id="A0A177A030"/>
<evidence type="ECO:0000256" key="1">
    <source>
        <dbReference type="ARBA" id="ARBA00004141"/>
    </source>
</evidence>
<protein>
    <recommendedName>
        <fullName evidence="8">Major facilitator superfamily (MFS) profile domain-containing protein</fullName>
    </recommendedName>
</protein>
<feature type="domain" description="Major facilitator superfamily (MFS) profile" evidence="8">
    <location>
        <begin position="69"/>
        <end position="533"/>
    </location>
</feature>
<reference evidence="9" key="1">
    <citation type="submission" date="2016-03" db="EMBL/GenBank/DDBJ databases">
        <title>Updated assembly of Pseudogymnoascus destructans, the fungus causing white-nose syndrome of bats.</title>
        <authorList>
            <person name="Palmer J.M."/>
            <person name="Drees K.P."/>
            <person name="Foster J.T."/>
            <person name="Lindner D.L."/>
        </authorList>
    </citation>
    <scope>NUCLEOTIDE SEQUENCE [LARGE SCALE GENOMIC DNA]</scope>
    <source>
        <strain evidence="9">20631-21</strain>
    </source>
</reference>
<evidence type="ECO:0000256" key="2">
    <source>
        <dbReference type="ARBA" id="ARBA00022448"/>
    </source>
</evidence>
<dbReference type="PANTHER" id="PTHR23504">
    <property type="entry name" value="MAJOR FACILITATOR SUPERFAMILY DOMAIN-CONTAINING PROTEIN 10"/>
    <property type="match status" value="1"/>
</dbReference>
<feature type="transmembrane region" description="Helical" evidence="7">
    <location>
        <begin position="367"/>
        <end position="387"/>
    </location>
</feature>
<dbReference type="InterPro" id="IPR036259">
    <property type="entry name" value="MFS_trans_sf"/>
</dbReference>
<feature type="transmembrane region" description="Helical" evidence="7">
    <location>
        <begin position="106"/>
        <end position="128"/>
    </location>
</feature>
<dbReference type="Pfam" id="PF07690">
    <property type="entry name" value="MFS_1"/>
    <property type="match status" value="1"/>
</dbReference>
<evidence type="ECO:0000256" key="6">
    <source>
        <dbReference type="SAM" id="MobiDB-lite"/>
    </source>
</evidence>
<evidence type="ECO:0000256" key="7">
    <source>
        <dbReference type="SAM" id="Phobius"/>
    </source>
</evidence>
<dbReference type="GO" id="GO:0016020">
    <property type="term" value="C:membrane"/>
    <property type="evidence" value="ECO:0007669"/>
    <property type="project" value="UniProtKB-SubCell"/>
</dbReference>
<name>A0A177A030_9PEZI</name>
<dbReference type="CDD" id="cd17330">
    <property type="entry name" value="MFS_SLC46_TetA_like"/>
    <property type="match status" value="1"/>
</dbReference>
<feature type="transmembrane region" description="Helical" evidence="7">
    <location>
        <begin position="163"/>
        <end position="185"/>
    </location>
</feature>
<dbReference type="SUPFAM" id="SSF103473">
    <property type="entry name" value="MFS general substrate transporter"/>
    <property type="match status" value="1"/>
</dbReference>
<dbReference type="GeneID" id="36292412"/>
<dbReference type="EMBL" id="KV441430">
    <property type="protein sequence ID" value="OAF54304.1"/>
    <property type="molecule type" value="Genomic_DNA"/>
</dbReference>
<evidence type="ECO:0000313" key="9">
    <source>
        <dbReference type="EMBL" id="OAF54304.1"/>
    </source>
</evidence>
<keyword evidence="5 7" id="KW-0472">Membrane</keyword>
<gene>
    <name evidence="9" type="ORF">VC83_09381</name>
</gene>
<dbReference type="InterPro" id="IPR020846">
    <property type="entry name" value="MFS_dom"/>
</dbReference>
<keyword evidence="4 7" id="KW-1133">Transmembrane helix</keyword>
<dbReference type="Gene3D" id="1.20.1250.20">
    <property type="entry name" value="MFS general substrate transporter like domains"/>
    <property type="match status" value="1"/>
</dbReference>
<comment type="subcellular location">
    <subcellularLocation>
        <location evidence="1">Membrane</location>
        <topology evidence="1">Multi-pass membrane protein</topology>
    </subcellularLocation>
</comment>
<feature type="transmembrane region" description="Helical" evidence="7">
    <location>
        <begin position="439"/>
        <end position="460"/>
    </location>
</feature>
<feature type="transmembrane region" description="Helical" evidence="7">
    <location>
        <begin position="399"/>
        <end position="419"/>
    </location>
</feature>
<evidence type="ECO:0000256" key="4">
    <source>
        <dbReference type="ARBA" id="ARBA00022989"/>
    </source>
</evidence>
<dbReference type="Proteomes" id="UP000077154">
    <property type="component" value="Unassembled WGS sequence"/>
</dbReference>
<dbReference type="OrthoDB" id="10262656at2759"/>
<dbReference type="InterPro" id="IPR001958">
    <property type="entry name" value="Tet-R_TetA/multi-R_MdtG-like"/>
</dbReference>
<dbReference type="InterPro" id="IPR011701">
    <property type="entry name" value="MFS"/>
</dbReference>
<feature type="transmembrane region" description="Helical" evidence="7">
    <location>
        <begin position="233"/>
        <end position="255"/>
    </location>
</feature>
<dbReference type="PRINTS" id="PR01035">
    <property type="entry name" value="TCRTETA"/>
</dbReference>
<dbReference type="VEuPathDB" id="FungiDB:GMDG_08233"/>
<evidence type="ECO:0000259" key="8">
    <source>
        <dbReference type="PROSITE" id="PS50850"/>
    </source>
</evidence>
<proteinExistence type="predicted"/>
<feature type="compositionally biased region" description="Polar residues" evidence="6">
    <location>
        <begin position="12"/>
        <end position="24"/>
    </location>
</feature>